<organism evidence="1 2">
    <name type="scientific">Edaphosphingomonas haloaromaticamans</name>
    <dbReference type="NCBI Taxonomy" id="653954"/>
    <lineage>
        <taxon>Bacteria</taxon>
        <taxon>Pseudomonadati</taxon>
        <taxon>Pseudomonadota</taxon>
        <taxon>Alphaproteobacteria</taxon>
        <taxon>Sphingomonadales</taxon>
        <taxon>Rhizorhabdaceae</taxon>
        <taxon>Edaphosphingomonas</taxon>
    </lineage>
</organism>
<dbReference type="PIRSF" id="PIRSF032131">
    <property type="entry name" value="UCP032131"/>
    <property type="match status" value="1"/>
</dbReference>
<accession>A0A1S1HCQ6</accession>
<sequence>MIVFDLACAEGGHVFEGWFGSTGDYETQRTRGWIACPMCGSTDVAKAVMAPRVGAKGNQRGEAAPVPVANEAPEALRWMMQALAEAQAKALEGSDYVGERFADEARAMHLGESDHRAIHGQASVEEAKALIEEGVAVAPLPFPVRPPGTDN</sequence>
<dbReference type="Proteomes" id="UP000179467">
    <property type="component" value="Unassembled WGS sequence"/>
</dbReference>
<protein>
    <submittedName>
        <fullName evidence="1">Uncharacterized protein</fullName>
    </submittedName>
</protein>
<evidence type="ECO:0000313" key="2">
    <source>
        <dbReference type="Proteomes" id="UP000179467"/>
    </source>
</evidence>
<reference evidence="1 2" key="1">
    <citation type="submission" date="2016-09" db="EMBL/GenBank/DDBJ databases">
        <title>Metabolic pathway, cell adaptation mechanisms and a novel monoxygenase revealed through proteogenomic-transcription analysis of a Sphingomonas haloaromaticamans strain degrading the fungicide ortho-phenylphenol.</title>
        <authorList>
            <person name="Perruchon C."/>
            <person name="Papadopoulou E.S."/>
            <person name="Rousidou C."/>
            <person name="Vasileiadis S."/>
            <person name="Tanou G."/>
            <person name="Amoutzias G."/>
            <person name="Molassiotis A."/>
            <person name="Karpouzas D.G."/>
        </authorList>
    </citation>
    <scope>NUCLEOTIDE SEQUENCE [LARGE SCALE GENOMIC DNA]</scope>
    <source>
        <strain evidence="1 2">P3</strain>
    </source>
</reference>
<dbReference type="Pfam" id="PF06676">
    <property type="entry name" value="DUF1178"/>
    <property type="match status" value="1"/>
</dbReference>
<comment type="caution">
    <text evidence="1">The sequence shown here is derived from an EMBL/GenBank/DDBJ whole genome shotgun (WGS) entry which is preliminary data.</text>
</comment>
<dbReference type="EMBL" id="MIPT01000001">
    <property type="protein sequence ID" value="OHT19984.1"/>
    <property type="molecule type" value="Genomic_DNA"/>
</dbReference>
<evidence type="ECO:0000313" key="1">
    <source>
        <dbReference type="EMBL" id="OHT19984.1"/>
    </source>
</evidence>
<name>A0A1S1HCQ6_9SPHN</name>
<keyword evidence="2" id="KW-1185">Reference proteome</keyword>
<dbReference type="RefSeq" id="WP_070935708.1">
    <property type="nucleotide sequence ID" value="NZ_MIPT01000001.1"/>
</dbReference>
<dbReference type="InterPro" id="IPR009562">
    <property type="entry name" value="DUF1178"/>
</dbReference>
<gene>
    <name evidence="1" type="ORF">BHE75_01978</name>
</gene>
<proteinExistence type="predicted"/>
<dbReference type="AlphaFoldDB" id="A0A1S1HCQ6"/>
<dbReference type="OrthoDB" id="9799894at2"/>